<evidence type="ECO:0000313" key="4">
    <source>
        <dbReference type="Proteomes" id="UP001400965"/>
    </source>
</evidence>
<keyword evidence="1" id="KW-0677">Repeat</keyword>
<dbReference type="InterPro" id="IPR002931">
    <property type="entry name" value="Transglutaminase-like"/>
</dbReference>
<dbReference type="InterPro" id="IPR038765">
    <property type="entry name" value="Papain-like_cys_pep_sf"/>
</dbReference>
<organism evidence="3 4">
    <name type="scientific">Paraclostridium tenue</name>
    <dbReference type="NCBI Taxonomy" id="1737"/>
    <lineage>
        <taxon>Bacteria</taxon>
        <taxon>Bacillati</taxon>
        <taxon>Bacillota</taxon>
        <taxon>Clostridia</taxon>
        <taxon>Peptostreptococcales</taxon>
        <taxon>Peptostreptococcaceae</taxon>
        <taxon>Paraclostridium</taxon>
    </lineage>
</organism>
<dbReference type="RefSeq" id="WP_346040880.1">
    <property type="nucleotide sequence ID" value="NZ_BAAACP010000001.1"/>
</dbReference>
<accession>A0ABN1LVR6</accession>
<feature type="domain" description="SLH" evidence="2">
    <location>
        <begin position="480"/>
        <end position="536"/>
    </location>
</feature>
<dbReference type="InterPro" id="IPR001119">
    <property type="entry name" value="SLH_dom"/>
</dbReference>
<dbReference type="Gene3D" id="3.10.620.30">
    <property type="match status" value="1"/>
</dbReference>
<sequence>MKDSKKSLSKILLIITMIVCIGLPNGIFADNRYTHENDPYAKESKKYNYNYGDSLEINKSSDIYNSIYQSLINMEDSVDLSKYGTPKSSEVFDIRKKVLDDHPEIFYFTHENSSYWSNGKLEFKYIDSKESIKKMIGELDKKVNHVLSTCISNSMSEIEKVIAIHDYLVLNTEYKISNDHDFDVYGVLVKGRGVCQGYTTSMKLLLNKVGIDSTYVASPAMNHIWNIVNIDGENYQLDVTWDDPVPNREGVVRYSYLALSDAEMGKDHTWDKSSVPKCDSDKYKYMREMDYVVSDKEYRYYTNVSNGYKIYKIKKDGSCKEKILNSPGHPLYIKDRYLYYKDLYNGSIKRILIKNSDVIENKDNTKKQDVIENKDNTKKQDVIENKDNTKKQDVIENKDNTKKQDVIENKDNAKKQDTIIFNDVYKHWAKNDIDLFVREGYINGYGDNTFRPDNSITRAEFVKILNKYFGLKKGSGKVFNDTKKHWAKDEIDIAVTNGVCQGVSKEEFMPDEPITREQASVMISNFRKISDNNNDKMKKFSDYKDISVWAVSGVEGVLENGYMNGYPDNTFKPKSNMTRAEALVTLSRIK</sequence>
<dbReference type="Pfam" id="PF01841">
    <property type="entry name" value="Transglut_core"/>
    <property type="match status" value="1"/>
</dbReference>
<feature type="domain" description="SLH" evidence="2">
    <location>
        <begin position="537"/>
        <end position="590"/>
    </location>
</feature>
<name>A0ABN1LVR6_9FIRM</name>
<gene>
    <name evidence="3" type="ORF">GCM10008917_00140</name>
</gene>
<dbReference type="PANTHER" id="PTHR43308:SF5">
    <property type="entry name" value="S-LAYER PROTEIN _ PEPTIDOGLYCAN ENDO-BETA-N-ACETYLGLUCOSAMINIDASE"/>
    <property type="match status" value="1"/>
</dbReference>
<reference evidence="3 4" key="1">
    <citation type="journal article" date="2019" name="Int. J. Syst. Evol. Microbiol.">
        <title>The Global Catalogue of Microorganisms (GCM) 10K type strain sequencing project: providing services to taxonomists for standard genome sequencing and annotation.</title>
        <authorList>
            <consortium name="The Broad Institute Genomics Platform"/>
            <consortium name="The Broad Institute Genome Sequencing Center for Infectious Disease"/>
            <person name="Wu L."/>
            <person name="Ma J."/>
        </authorList>
    </citation>
    <scope>NUCLEOTIDE SEQUENCE [LARGE SCALE GENOMIC DNA]</scope>
    <source>
        <strain evidence="3 4">JCM 6486</strain>
    </source>
</reference>
<evidence type="ECO:0000313" key="3">
    <source>
        <dbReference type="EMBL" id="GAA0860925.1"/>
    </source>
</evidence>
<feature type="domain" description="SLH" evidence="2">
    <location>
        <begin position="416"/>
        <end position="479"/>
    </location>
</feature>
<evidence type="ECO:0000256" key="1">
    <source>
        <dbReference type="ARBA" id="ARBA00022737"/>
    </source>
</evidence>
<dbReference type="PROSITE" id="PS51272">
    <property type="entry name" value="SLH"/>
    <property type="match status" value="3"/>
</dbReference>
<protein>
    <recommendedName>
        <fullName evidence="2">SLH domain-containing protein</fullName>
    </recommendedName>
</protein>
<dbReference type="Pfam" id="PF00395">
    <property type="entry name" value="SLH"/>
    <property type="match status" value="3"/>
</dbReference>
<dbReference type="SUPFAM" id="SSF54001">
    <property type="entry name" value="Cysteine proteinases"/>
    <property type="match status" value="1"/>
</dbReference>
<dbReference type="InterPro" id="IPR051465">
    <property type="entry name" value="Cell_Envelope_Struct_Comp"/>
</dbReference>
<evidence type="ECO:0000259" key="2">
    <source>
        <dbReference type="PROSITE" id="PS51272"/>
    </source>
</evidence>
<dbReference type="Proteomes" id="UP001400965">
    <property type="component" value="Unassembled WGS sequence"/>
</dbReference>
<keyword evidence="4" id="KW-1185">Reference proteome</keyword>
<dbReference type="EMBL" id="BAAACP010000001">
    <property type="protein sequence ID" value="GAA0860925.1"/>
    <property type="molecule type" value="Genomic_DNA"/>
</dbReference>
<comment type="caution">
    <text evidence="3">The sequence shown here is derived from an EMBL/GenBank/DDBJ whole genome shotgun (WGS) entry which is preliminary data.</text>
</comment>
<proteinExistence type="predicted"/>
<dbReference type="PANTHER" id="PTHR43308">
    <property type="entry name" value="OUTER MEMBRANE PROTEIN ALPHA-RELATED"/>
    <property type="match status" value="1"/>
</dbReference>